<dbReference type="Proteomes" id="UP001652625">
    <property type="component" value="Chromosome 06"/>
</dbReference>
<keyword evidence="2" id="KW-0472">Membrane</keyword>
<keyword evidence="3" id="KW-1185">Reference proteome</keyword>
<dbReference type="GeneID" id="100203272"/>
<name>A0ABM4C3D9_HYDVU</name>
<feature type="region of interest" description="Disordered" evidence="1">
    <location>
        <begin position="1206"/>
        <end position="1230"/>
    </location>
</feature>
<evidence type="ECO:0000256" key="1">
    <source>
        <dbReference type="SAM" id="MobiDB-lite"/>
    </source>
</evidence>
<evidence type="ECO:0000313" key="4">
    <source>
        <dbReference type="RefSeq" id="XP_065656075.1"/>
    </source>
</evidence>
<evidence type="ECO:0000313" key="3">
    <source>
        <dbReference type="Proteomes" id="UP001652625"/>
    </source>
</evidence>
<keyword evidence="2" id="KW-1133">Transmembrane helix</keyword>
<proteinExistence type="predicted"/>
<organism evidence="3 4">
    <name type="scientific">Hydra vulgaris</name>
    <name type="common">Hydra</name>
    <name type="synonym">Hydra attenuata</name>
    <dbReference type="NCBI Taxonomy" id="6087"/>
    <lineage>
        <taxon>Eukaryota</taxon>
        <taxon>Metazoa</taxon>
        <taxon>Cnidaria</taxon>
        <taxon>Hydrozoa</taxon>
        <taxon>Hydroidolina</taxon>
        <taxon>Anthoathecata</taxon>
        <taxon>Aplanulata</taxon>
        <taxon>Hydridae</taxon>
        <taxon>Hydra</taxon>
    </lineage>
</organism>
<accession>A0ABM4C3D9</accession>
<evidence type="ECO:0000256" key="2">
    <source>
        <dbReference type="SAM" id="Phobius"/>
    </source>
</evidence>
<feature type="region of interest" description="Disordered" evidence="1">
    <location>
        <begin position="293"/>
        <end position="337"/>
    </location>
</feature>
<gene>
    <name evidence="4" type="primary">LOC100203272</name>
</gene>
<feature type="transmembrane region" description="Helical" evidence="2">
    <location>
        <begin position="9"/>
        <end position="38"/>
    </location>
</feature>
<sequence>MKILNINAFLINIFVITLLTIVLDWLWAIVIVITIILFNYNSKTDTEYCINKKIENLTLENLRYSDLQSKSSVSCVQSELHMKMSSNTNLVQRDKLVNGSEKASLSSLIHRGTTRKMGSLRNNNQPLLSVLKNNTYLRKANSYHQSPLKSPLYQSMSPAKLNCIYNSPLTPNNSFTSPIINNQFTSPSVQMHYLDNFANSRSSENVNGGLEVHGAYFLNKSLLHTESSENMYSLVNKNFSSPASKRCMGNELYQTLCNEEKQEPRIFKENNNVDKTCTESVISVLKASSKRKKETEKFFSPTTDQPSRSKRKKFDNSDLDSTLNELFPPMMSSGSPLRKRISNIRSSANRLVSTASQYENLQEFKLAEPVKALSNAVVSRTRFGLTEEQTDELMDYSAQVTPVENKYNNDEVKNPNSKLDKITHTEKKVKFNDASTEFNDTLPKKMFNESNSNSYTSIKKSESFGLLEKSEFFGLLEKSESFGSLEKSRSSALKELKSPYRKIFSSLSSQTLLGSSEKLRDHPVYFNTHIDIDEIQNSREEFGSKGVSISAFRNNQEHAVKLVNDLLDGSDYSKQKTIAPASLKEQIATSFENKASIISTSSLPVSATTLFVDSSEKPSENAFAKPSPTFLKSDSLKSTNQPLTFGVQETSLAKVNTSENNFKPPDATFSFVSPSSLILPSSNAVSGMQVTNSISNGSLSSISLPLINPNSLNFSTPLVVSSSSSQIGFSFATTTTGFSFPKTNSSNDLNTSVITTSLTGISFVATTSISTLTPSISFSLSTLTAPASNVFVNQFTSSTTTTSLADSGLQTSLLSLSKNTPITSVNFNLSSSTISSSSSISTPFTNNLFSVFGEKSSGTFLFGNSAVCTSVPASTQSSTFFSNTAASTTMLTGVSQSVSLSNTFDKTNTFSFVPGSVPPSVFNFNSTSSQTSQISNLFGTTPSTLFSSTTTSLFAAPTSQSTHQPPTLLFGAPAAQSTSSVFNPPTFPNFFGSATTVSSASALFNPPAQVSNSVFNFKSSSTTSTTSGFSFPSVVSSGFGTSNIFGNTTTVSASIFGAPPISSSALFGAPPTSSSTLFGAPPTSSALFGASISNSGSSVFGQTVTQSSVANVFGNSTQLLSSSNPFGQPLQQTPSFNFGVSSTQSSSMFGVQSAPIKPAFNFGSQPATPSFNFNVNDAQTPSFASLGTFGNAGQPGINFNSPVPGGGFSIGAGTPSSGRQTSKARRRLKK</sequence>
<reference evidence="4" key="1">
    <citation type="submission" date="2025-08" db="UniProtKB">
        <authorList>
            <consortium name="RefSeq"/>
        </authorList>
    </citation>
    <scope>IDENTIFICATION</scope>
</reference>
<keyword evidence="2" id="KW-0812">Transmembrane</keyword>
<protein>
    <submittedName>
        <fullName evidence="4">Nuclear pore complex protein DDB_G0274915 isoform X4</fullName>
    </submittedName>
</protein>
<dbReference type="RefSeq" id="XP_065656075.1">
    <property type="nucleotide sequence ID" value="XM_065800003.1"/>
</dbReference>